<sequence length="245" mass="25720">MTTDNGAATRQRQAGYSIVIPPGWARLDTGADVDRQVDALVTRAFAGRGVDETARARRELADRLRAMAREAAGQGVLAVYFPFEESAGAPAPVSLAVAAMHTKGQSDPMATLLAIASQDPTAQAVDLPGSVALRTTRTAPANLPADGPVADDADAGPELDDAVADALGAAVPVDADADATDGVDSADVPWVRRELRYLVGDPGDSRRWLSFVLVSTLPDAPEPQELADVFEELVDALMLTFAWED</sequence>
<evidence type="ECO:0000313" key="1">
    <source>
        <dbReference type="EMBL" id="GEN80484.1"/>
    </source>
</evidence>
<proteinExistence type="predicted"/>
<protein>
    <submittedName>
        <fullName evidence="1">Uncharacterized protein</fullName>
    </submittedName>
</protein>
<organism evidence="1 2">
    <name type="scientific">Actinotalea fermentans</name>
    <dbReference type="NCBI Taxonomy" id="43671"/>
    <lineage>
        <taxon>Bacteria</taxon>
        <taxon>Bacillati</taxon>
        <taxon>Actinomycetota</taxon>
        <taxon>Actinomycetes</taxon>
        <taxon>Micrococcales</taxon>
        <taxon>Cellulomonadaceae</taxon>
        <taxon>Actinotalea</taxon>
    </lineage>
</organism>
<comment type="caution">
    <text evidence="1">The sequence shown here is derived from an EMBL/GenBank/DDBJ whole genome shotgun (WGS) entry which is preliminary data.</text>
</comment>
<dbReference type="RefSeq" id="WP_034247946.1">
    <property type="nucleotide sequence ID" value="NZ_BJYK01000007.1"/>
</dbReference>
<dbReference type="AlphaFoldDB" id="A0A511YZ74"/>
<reference evidence="1 2" key="1">
    <citation type="submission" date="2019-07" db="EMBL/GenBank/DDBJ databases">
        <title>Whole genome shotgun sequence of Actinotalea fermentans NBRC 105374.</title>
        <authorList>
            <person name="Hosoyama A."/>
            <person name="Uohara A."/>
            <person name="Ohji S."/>
            <person name="Ichikawa N."/>
        </authorList>
    </citation>
    <scope>NUCLEOTIDE SEQUENCE [LARGE SCALE GENOMIC DNA]</scope>
    <source>
        <strain evidence="1 2">NBRC 105374</strain>
    </source>
</reference>
<evidence type="ECO:0000313" key="2">
    <source>
        <dbReference type="Proteomes" id="UP000321484"/>
    </source>
</evidence>
<keyword evidence="2" id="KW-1185">Reference proteome</keyword>
<accession>A0A511YZ74</accession>
<name>A0A511YZ74_9CELL</name>
<dbReference type="OrthoDB" id="4196369at2"/>
<dbReference type="EMBL" id="BJYK01000007">
    <property type="protein sequence ID" value="GEN80484.1"/>
    <property type="molecule type" value="Genomic_DNA"/>
</dbReference>
<gene>
    <name evidence="1" type="ORF">AFE02nite_22180</name>
</gene>
<dbReference type="Proteomes" id="UP000321484">
    <property type="component" value="Unassembled WGS sequence"/>
</dbReference>